<proteinExistence type="predicted"/>
<sequence>MRSAGAQFLDVVNAIGLYPDERANLLHVDGDRFVLEVPRRERWGIGGAFGYIALSPRGHVVYVAHPALAKPWRRRTFEEAVRTSPGWLALEVTAMDQNHVPVGYTLRAVR</sequence>
<dbReference type="EMBL" id="MH588544">
    <property type="protein sequence ID" value="AXQ68513.1"/>
    <property type="molecule type" value="Genomic_DNA"/>
</dbReference>
<dbReference type="Proteomes" id="UP000258997">
    <property type="component" value="Segment"/>
</dbReference>
<evidence type="ECO:0000313" key="1">
    <source>
        <dbReference type="EMBL" id="AXQ68513.1"/>
    </source>
</evidence>
<organism evidence="1 2">
    <name type="scientific">Caulobacter phage CcrBL10</name>
    <dbReference type="NCBI Taxonomy" id="2283269"/>
    <lineage>
        <taxon>Viruses</taxon>
        <taxon>Duplodnaviria</taxon>
        <taxon>Heunggongvirae</taxon>
        <taxon>Uroviricota</taxon>
        <taxon>Caudoviricetes</taxon>
        <taxon>Jeanschmidtviridae</taxon>
        <taxon>Poindextervirus</taxon>
        <taxon>Poindextervirus BL10</taxon>
    </lineage>
</organism>
<reference evidence="1 2" key="1">
    <citation type="submission" date="2018-07" db="EMBL/GenBank/DDBJ databases">
        <title>Giant CbK-like Caulobacter bacteriophages have genetically divergent genomes.</title>
        <authorList>
            <person name="Wilson K.M."/>
            <person name="Ely B."/>
        </authorList>
    </citation>
    <scope>NUCLEOTIDE SEQUENCE [LARGE SCALE GENOMIC DNA]</scope>
</reference>
<evidence type="ECO:0000313" key="2">
    <source>
        <dbReference type="Proteomes" id="UP000258997"/>
    </source>
</evidence>
<keyword evidence="2" id="KW-1185">Reference proteome</keyword>
<name>A0A385E9N5_9CAUD</name>
<protein>
    <submittedName>
        <fullName evidence="1">Uncharacterized protein</fullName>
    </submittedName>
</protein>
<gene>
    <name evidence="1" type="ORF">CcrBL10_gp309</name>
</gene>
<accession>A0A385E9N5</accession>